<sequence length="246" mass="28110">MSIKLYLAYFNVEPIMENTYYDDQGNTVYKVHTPFGFNRTTTITKAIYGDPNDPPHPPPLPTPFVEAPDNEEDDGIVDDSAISESSKRSRTGADAEDELQPSSPSPLPTPPIPPRRNTGDRTNFIYVAQIEWRRFKSTKVRFAMGRHSGKEVLVKDLFRKQGWGNRGHSRVFTGEDGKEYKWVLARFRSELTLNDSSQSPIATYHPKNVFKKQSVAYLEIFSAGQRMIDEILVTFTYIEVLRKARE</sequence>
<name>A0A8H5FPR4_9AGAR</name>
<protein>
    <recommendedName>
        <fullName evidence="2">DUF6593 domain-containing protein</fullName>
    </recommendedName>
</protein>
<evidence type="ECO:0000313" key="3">
    <source>
        <dbReference type="EMBL" id="KAF5344621.1"/>
    </source>
</evidence>
<dbReference type="EMBL" id="JAACJN010000399">
    <property type="protein sequence ID" value="KAF5344621.1"/>
    <property type="molecule type" value="Genomic_DNA"/>
</dbReference>
<dbReference type="Pfam" id="PF20236">
    <property type="entry name" value="DUF6593"/>
    <property type="match status" value="1"/>
</dbReference>
<dbReference type="Proteomes" id="UP000518752">
    <property type="component" value="Unassembled WGS sequence"/>
</dbReference>
<feature type="compositionally biased region" description="Pro residues" evidence="1">
    <location>
        <begin position="103"/>
        <end position="114"/>
    </location>
</feature>
<dbReference type="OrthoDB" id="3360976at2759"/>
<feature type="compositionally biased region" description="Pro residues" evidence="1">
    <location>
        <begin position="52"/>
        <end position="62"/>
    </location>
</feature>
<dbReference type="InterPro" id="IPR046528">
    <property type="entry name" value="DUF6593"/>
</dbReference>
<accession>A0A8H5FPR4</accession>
<reference evidence="3 4" key="1">
    <citation type="journal article" date="2020" name="ISME J.">
        <title>Uncovering the hidden diversity of litter-decomposition mechanisms in mushroom-forming fungi.</title>
        <authorList>
            <person name="Floudas D."/>
            <person name="Bentzer J."/>
            <person name="Ahren D."/>
            <person name="Johansson T."/>
            <person name="Persson P."/>
            <person name="Tunlid A."/>
        </authorList>
    </citation>
    <scope>NUCLEOTIDE SEQUENCE [LARGE SCALE GENOMIC DNA]</scope>
    <source>
        <strain evidence="3 4">CBS 406.79</strain>
    </source>
</reference>
<proteinExistence type="predicted"/>
<feature type="domain" description="DUF6593" evidence="2">
    <location>
        <begin position="116"/>
        <end position="243"/>
    </location>
</feature>
<feature type="region of interest" description="Disordered" evidence="1">
    <location>
        <begin position="45"/>
        <end position="120"/>
    </location>
</feature>
<keyword evidence="4" id="KW-1185">Reference proteome</keyword>
<feature type="compositionally biased region" description="Acidic residues" evidence="1">
    <location>
        <begin position="68"/>
        <end position="77"/>
    </location>
</feature>
<dbReference type="AlphaFoldDB" id="A0A8H5FPR4"/>
<comment type="caution">
    <text evidence="3">The sequence shown here is derived from an EMBL/GenBank/DDBJ whole genome shotgun (WGS) entry which is preliminary data.</text>
</comment>
<gene>
    <name evidence="3" type="ORF">D9757_013902</name>
</gene>
<organism evidence="3 4">
    <name type="scientific">Collybiopsis confluens</name>
    <dbReference type="NCBI Taxonomy" id="2823264"/>
    <lineage>
        <taxon>Eukaryota</taxon>
        <taxon>Fungi</taxon>
        <taxon>Dikarya</taxon>
        <taxon>Basidiomycota</taxon>
        <taxon>Agaricomycotina</taxon>
        <taxon>Agaricomycetes</taxon>
        <taxon>Agaricomycetidae</taxon>
        <taxon>Agaricales</taxon>
        <taxon>Marasmiineae</taxon>
        <taxon>Omphalotaceae</taxon>
        <taxon>Collybiopsis</taxon>
    </lineage>
</organism>
<evidence type="ECO:0000313" key="4">
    <source>
        <dbReference type="Proteomes" id="UP000518752"/>
    </source>
</evidence>
<evidence type="ECO:0000256" key="1">
    <source>
        <dbReference type="SAM" id="MobiDB-lite"/>
    </source>
</evidence>
<evidence type="ECO:0000259" key="2">
    <source>
        <dbReference type="Pfam" id="PF20236"/>
    </source>
</evidence>